<dbReference type="Proteomes" id="UP001298424">
    <property type="component" value="Unassembled WGS sequence"/>
</dbReference>
<sequence>MNFLLISIACSVAVSVLLKLARKNGIGLTQAVAVNYPVAALLSLVFLKPDWHNWQSALLPQSWLLALLGVLLPSVFVIMGRAAEQAGIVKADAAQRLSLFLPVLAAFVLFGETLSSNKIIGIALAFAALCCLLYKGRGSAAAKGSAPLLLGVWAGYGVIDILLKQLSKTAATADYLSVMFALAALLMAGYLVVRRQKWSRRDIGGGILLGCLNFTNILFYLKAHKAFKDDPTLVFTAMNMGVIVTGTLVGTLLLREKISAVNVAGIVLALAAVACLSYWPQLAAWLGM</sequence>
<keyword evidence="4" id="KW-1185">Reference proteome</keyword>
<evidence type="ECO:0000313" key="4">
    <source>
        <dbReference type="Proteomes" id="UP001298424"/>
    </source>
</evidence>
<feature type="transmembrane region" description="Helical" evidence="1">
    <location>
        <begin position="63"/>
        <end position="81"/>
    </location>
</feature>
<keyword evidence="1" id="KW-0472">Membrane</keyword>
<organism evidence="3 4">
    <name type="scientific">Kingella pumchi</name>
    <dbReference type="NCBI Taxonomy" id="2779506"/>
    <lineage>
        <taxon>Bacteria</taxon>
        <taxon>Pseudomonadati</taxon>
        <taxon>Pseudomonadota</taxon>
        <taxon>Betaproteobacteria</taxon>
        <taxon>Neisseriales</taxon>
        <taxon>Neisseriaceae</taxon>
        <taxon>Kingella</taxon>
    </lineage>
</organism>
<evidence type="ECO:0000259" key="2">
    <source>
        <dbReference type="Pfam" id="PF00892"/>
    </source>
</evidence>
<protein>
    <submittedName>
        <fullName evidence="3">DMT family transporter</fullName>
    </submittedName>
</protein>
<proteinExistence type="predicted"/>
<gene>
    <name evidence="3" type="ORF">MB824_07950</name>
</gene>
<dbReference type="SUPFAM" id="SSF103481">
    <property type="entry name" value="Multidrug resistance efflux transporter EmrE"/>
    <property type="match status" value="2"/>
</dbReference>
<feature type="transmembrane region" description="Helical" evidence="1">
    <location>
        <begin position="175"/>
        <end position="193"/>
    </location>
</feature>
<accession>A0ABS9NPD7</accession>
<dbReference type="InterPro" id="IPR037185">
    <property type="entry name" value="EmrE-like"/>
</dbReference>
<dbReference type="EMBL" id="JAKOOW010000026">
    <property type="protein sequence ID" value="MCG6504427.1"/>
    <property type="molecule type" value="Genomic_DNA"/>
</dbReference>
<dbReference type="Gene3D" id="1.10.3730.20">
    <property type="match status" value="1"/>
</dbReference>
<feature type="transmembrane region" description="Helical" evidence="1">
    <location>
        <begin position="205"/>
        <end position="221"/>
    </location>
</feature>
<keyword evidence="1" id="KW-1133">Transmembrane helix</keyword>
<comment type="caution">
    <text evidence="3">The sequence shown here is derived from an EMBL/GenBank/DDBJ whole genome shotgun (WGS) entry which is preliminary data.</text>
</comment>
<evidence type="ECO:0000256" key="1">
    <source>
        <dbReference type="SAM" id="Phobius"/>
    </source>
</evidence>
<dbReference type="RefSeq" id="WP_238747866.1">
    <property type="nucleotide sequence ID" value="NZ_JAKOOW010000026.1"/>
</dbReference>
<keyword evidence="1" id="KW-0812">Transmembrane</keyword>
<feature type="transmembrane region" description="Helical" evidence="1">
    <location>
        <begin position="261"/>
        <end position="279"/>
    </location>
</feature>
<dbReference type="Pfam" id="PF00892">
    <property type="entry name" value="EamA"/>
    <property type="match status" value="1"/>
</dbReference>
<reference evidence="3 4" key="1">
    <citation type="submission" date="2022-02" db="EMBL/GenBank/DDBJ databases">
        <title>Genome sequence data of Kingella unionensis sp. nov. strain CICC 24913 (CCUG 75125).</title>
        <authorList>
            <person name="Xiao M."/>
        </authorList>
    </citation>
    <scope>NUCLEOTIDE SEQUENCE [LARGE SCALE GENOMIC DNA]</scope>
    <source>
        <strain evidence="3 4">CICC 24913</strain>
    </source>
</reference>
<feature type="transmembrane region" description="Helical" evidence="1">
    <location>
        <begin position="93"/>
        <end position="110"/>
    </location>
</feature>
<feature type="transmembrane region" description="Helical" evidence="1">
    <location>
        <begin position="233"/>
        <end position="254"/>
    </location>
</feature>
<feature type="transmembrane region" description="Helical" evidence="1">
    <location>
        <begin position="116"/>
        <end position="134"/>
    </location>
</feature>
<feature type="transmembrane region" description="Helical" evidence="1">
    <location>
        <begin position="146"/>
        <end position="163"/>
    </location>
</feature>
<name>A0ABS9NPD7_9NEIS</name>
<dbReference type="InterPro" id="IPR000620">
    <property type="entry name" value="EamA_dom"/>
</dbReference>
<feature type="domain" description="EamA" evidence="2">
    <location>
        <begin position="148"/>
        <end position="277"/>
    </location>
</feature>
<evidence type="ECO:0000313" key="3">
    <source>
        <dbReference type="EMBL" id="MCG6504427.1"/>
    </source>
</evidence>